<proteinExistence type="predicted"/>
<dbReference type="Gene3D" id="3.10.180.10">
    <property type="entry name" value="2,3-Dihydroxybiphenyl 1,2-Dioxygenase, domain 1"/>
    <property type="match status" value="1"/>
</dbReference>
<gene>
    <name evidence="2" type="ORF">HW561_15855</name>
</gene>
<comment type="caution">
    <text evidence="2">The sequence shown here is derived from an EMBL/GenBank/DDBJ whole genome shotgun (WGS) entry which is preliminary data.</text>
</comment>
<accession>A0ABX2PSV4</accession>
<dbReference type="RefSeq" id="WP_176866317.1">
    <property type="nucleotide sequence ID" value="NZ_JABXWT010000010.1"/>
</dbReference>
<dbReference type="Proteomes" id="UP000630805">
    <property type="component" value="Unassembled WGS sequence"/>
</dbReference>
<dbReference type="CDD" id="cd06587">
    <property type="entry name" value="VOC"/>
    <property type="match status" value="1"/>
</dbReference>
<feature type="domain" description="VOC" evidence="1">
    <location>
        <begin position="5"/>
        <end position="117"/>
    </location>
</feature>
<keyword evidence="3" id="KW-1185">Reference proteome</keyword>
<dbReference type="EMBL" id="JABXWT010000010">
    <property type="protein sequence ID" value="NVO57268.1"/>
    <property type="molecule type" value="Genomic_DNA"/>
</dbReference>
<evidence type="ECO:0000313" key="3">
    <source>
        <dbReference type="Proteomes" id="UP000630805"/>
    </source>
</evidence>
<dbReference type="InterPro" id="IPR029068">
    <property type="entry name" value="Glyas_Bleomycin-R_OHBP_Dase"/>
</dbReference>
<dbReference type="Pfam" id="PF00903">
    <property type="entry name" value="Glyoxalase"/>
    <property type="match status" value="1"/>
</dbReference>
<reference evidence="2 3" key="1">
    <citation type="submission" date="2020-06" db="EMBL/GenBank/DDBJ databases">
        <authorList>
            <person name="Cao W.R."/>
        </authorList>
    </citation>
    <scope>NUCLEOTIDE SEQUENCE [LARGE SCALE GENOMIC DNA]</scope>
    <source>
        <strain evidence="2 3">B1Z28</strain>
    </source>
</reference>
<sequence length="123" mass="13609">MTSPAITRLILYTKRIDEMVRFYETHFGYTAHRIEGDRIIELKPCSGGVHLLLHPAGKAAREGQAVVKLVFDVPDVPAFCAQALKQGLVFGAIHKADGYQFANAKDPSRNSISVSSRAFVHRD</sequence>
<organism evidence="2 3">
    <name type="scientific">Ruegeria haliotis</name>
    <dbReference type="NCBI Taxonomy" id="2747601"/>
    <lineage>
        <taxon>Bacteria</taxon>
        <taxon>Pseudomonadati</taxon>
        <taxon>Pseudomonadota</taxon>
        <taxon>Alphaproteobacteria</taxon>
        <taxon>Rhodobacterales</taxon>
        <taxon>Roseobacteraceae</taxon>
        <taxon>Ruegeria</taxon>
    </lineage>
</organism>
<evidence type="ECO:0000313" key="2">
    <source>
        <dbReference type="EMBL" id="NVO57268.1"/>
    </source>
</evidence>
<evidence type="ECO:0000259" key="1">
    <source>
        <dbReference type="PROSITE" id="PS51819"/>
    </source>
</evidence>
<dbReference type="InterPro" id="IPR004360">
    <property type="entry name" value="Glyas_Fos-R_dOase_dom"/>
</dbReference>
<protein>
    <submittedName>
        <fullName evidence="2">VOC family protein</fullName>
    </submittedName>
</protein>
<dbReference type="InterPro" id="IPR037523">
    <property type="entry name" value="VOC_core"/>
</dbReference>
<dbReference type="PROSITE" id="PS51819">
    <property type="entry name" value="VOC"/>
    <property type="match status" value="1"/>
</dbReference>
<dbReference type="SUPFAM" id="SSF54593">
    <property type="entry name" value="Glyoxalase/Bleomycin resistance protein/Dihydroxybiphenyl dioxygenase"/>
    <property type="match status" value="1"/>
</dbReference>
<name>A0ABX2PSV4_9RHOB</name>